<dbReference type="EMBL" id="CACVBM020001168">
    <property type="protein sequence ID" value="CAA7037045.1"/>
    <property type="molecule type" value="Genomic_DNA"/>
</dbReference>
<evidence type="ECO:0000313" key="3">
    <source>
        <dbReference type="Proteomes" id="UP000467841"/>
    </source>
</evidence>
<proteinExistence type="predicted"/>
<gene>
    <name evidence="2" type="ORF">MERR_LOCUS24280</name>
</gene>
<reference evidence="2" key="1">
    <citation type="submission" date="2020-01" db="EMBL/GenBank/DDBJ databases">
        <authorList>
            <person name="Mishra B."/>
        </authorList>
    </citation>
    <scope>NUCLEOTIDE SEQUENCE [LARGE SCALE GENOMIC DNA]</scope>
</reference>
<evidence type="ECO:0000256" key="1">
    <source>
        <dbReference type="SAM" id="MobiDB-lite"/>
    </source>
</evidence>
<name>A0A6D2JIG3_9BRAS</name>
<dbReference type="Proteomes" id="UP000467841">
    <property type="component" value="Unassembled WGS sequence"/>
</dbReference>
<protein>
    <submittedName>
        <fullName evidence="2">Uncharacterized protein</fullName>
    </submittedName>
</protein>
<feature type="region of interest" description="Disordered" evidence="1">
    <location>
        <begin position="31"/>
        <end position="51"/>
    </location>
</feature>
<keyword evidence="3" id="KW-1185">Reference proteome</keyword>
<sequence length="94" mass="9806">MFVSSLPQWTSGFVLFGPRRPCSLVRDGPGGVLSPVPNGPEGGGGICSPLRADPRGGGGNCSPLRADARGMEDLGCPLDPWRRMVASRELMLVG</sequence>
<organism evidence="2 3">
    <name type="scientific">Microthlaspi erraticum</name>
    <dbReference type="NCBI Taxonomy" id="1685480"/>
    <lineage>
        <taxon>Eukaryota</taxon>
        <taxon>Viridiplantae</taxon>
        <taxon>Streptophyta</taxon>
        <taxon>Embryophyta</taxon>
        <taxon>Tracheophyta</taxon>
        <taxon>Spermatophyta</taxon>
        <taxon>Magnoliopsida</taxon>
        <taxon>eudicotyledons</taxon>
        <taxon>Gunneridae</taxon>
        <taxon>Pentapetalae</taxon>
        <taxon>rosids</taxon>
        <taxon>malvids</taxon>
        <taxon>Brassicales</taxon>
        <taxon>Brassicaceae</taxon>
        <taxon>Coluteocarpeae</taxon>
        <taxon>Microthlaspi</taxon>
    </lineage>
</organism>
<comment type="caution">
    <text evidence="2">The sequence shown here is derived from an EMBL/GenBank/DDBJ whole genome shotgun (WGS) entry which is preliminary data.</text>
</comment>
<evidence type="ECO:0000313" key="2">
    <source>
        <dbReference type="EMBL" id="CAA7037045.1"/>
    </source>
</evidence>
<dbReference type="AlphaFoldDB" id="A0A6D2JIG3"/>
<accession>A0A6D2JIG3</accession>